<proteinExistence type="predicted"/>
<protein>
    <recommendedName>
        <fullName evidence="7">Secreted protein</fullName>
    </recommendedName>
</protein>
<feature type="region of interest" description="Disordered" evidence="1">
    <location>
        <begin position="124"/>
        <end position="189"/>
    </location>
</feature>
<evidence type="ECO:0000256" key="1">
    <source>
        <dbReference type="SAM" id="MobiDB-lite"/>
    </source>
</evidence>
<feature type="chain" id="PRO_5036400721" description="Secreted protein" evidence="2">
    <location>
        <begin position="24"/>
        <end position="220"/>
    </location>
</feature>
<accession>A0A7J6RRR5</accession>
<evidence type="ECO:0000313" key="3">
    <source>
        <dbReference type="EMBL" id="KAF4722892.1"/>
    </source>
</evidence>
<feature type="compositionally biased region" description="Acidic residues" evidence="1">
    <location>
        <begin position="144"/>
        <end position="153"/>
    </location>
</feature>
<gene>
    <name evidence="4" type="ORF">FOZ62_024228</name>
    <name evidence="3" type="ORF">FOZ63_028947</name>
</gene>
<feature type="compositionally biased region" description="Basic residues" evidence="1">
    <location>
        <begin position="165"/>
        <end position="174"/>
    </location>
</feature>
<reference evidence="5 6" key="1">
    <citation type="submission" date="2020-04" db="EMBL/GenBank/DDBJ databases">
        <title>Perkinsus olseni comparative genomics.</title>
        <authorList>
            <person name="Bogema D.R."/>
        </authorList>
    </citation>
    <scope>NUCLEOTIDE SEQUENCE [LARGE SCALE GENOMIC DNA]</scope>
    <source>
        <strain evidence="4">ATCC PRA-205</strain>
        <strain evidence="3 5">ATCC PRA-207</strain>
    </source>
</reference>
<evidence type="ECO:0000313" key="6">
    <source>
        <dbReference type="Proteomes" id="UP000574390"/>
    </source>
</evidence>
<dbReference type="Proteomes" id="UP000553632">
    <property type="component" value="Unassembled WGS sequence"/>
</dbReference>
<evidence type="ECO:0000313" key="4">
    <source>
        <dbReference type="EMBL" id="KAF4752636.1"/>
    </source>
</evidence>
<feature type="signal peptide" evidence="2">
    <location>
        <begin position="1"/>
        <end position="23"/>
    </location>
</feature>
<keyword evidence="5" id="KW-1185">Reference proteome</keyword>
<dbReference type="EMBL" id="JABANO010023822">
    <property type="protein sequence ID" value="KAF4722892.1"/>
    <property type="molecule type" value="Genomic_DNA"/>
</dbReference>
<evidence type="ECO:0008006" key="7">
    <source>
        <dbReference type="Google" id="ProtNLM"/>
    </source>
</evidence>
<comment type="caution">
    <text evidence="3">The sequence shown here is derived from an EMBL/GenBank/DDBJ whole genome shotgun (WGS) entry which is preliminary data.</text>
</comment>
<dbReference type="Proteomes" id="UP000574390">
    <property type="component" value="Unassembled WGS sequence"/>
</dbReference>
<dbReference type="AlphaFoldDB" id="A0A7J6RRR5"/>
<evidence type="ECO:0000256" key="2">
    <source>
        <dbReference type="SAM" id="SignalP"/>
    </source>
</evidence>
<sequence length="220" mass="25069">MTNPKAVVALMILCSECISVLQGKSHSERITRLRARTDARMPVAATVAGNSNSDQTVWTTYTSRELFPRYRETRAPRPWDSNIIPPRKSRKLRWADEESAHLVEFSDSSHATRDRSLAGRLKRSDSILRIRSPQDASSQQREDAGEESTDEESENRSTCSSCFKRPFKRLRSKKSSPGPTKREQIPLLSAAPVVAKPSFSRHKRWRRDGWPLLEELDVAH</sequence>
<organism evidence="3 5">
    <name type="scientific">Perkinsus olseni</name>
    <name type="common">Perkinsus atlanticus</name>
    <dbReference type="NCBI Taxonomy" id="32597"/>
    <lineage>
        <taxon>Eukaryota</taxon>
        <taxon>Sar</taxon>
        <taxon>Alveolata</taxon>
        <taxon>Perkinsozoa</taxon>
        <taxon>Perkinsea</taxon>
        <taxon>Perkinsida</taxon>
        <taxon>Perkinsidae</taxon>
        <taxon>Perkinsus</taxon>
    </lineage>
</organism>
<keyword evidence="2" id="KW-0732">Signal</keyword>
<dbReference type="EMBL" id="JABANM010002387">
    <property type="protein sequence ID" value="KAF4752636.1"/>
    <property type="molecule type" value="Genomic_DNA"/>
</dbReference>
<name>A0A7J6RRR5_PEROL</name>
<evidence type="ECO:0000313" key="5">
    <source>
        <dbReference type="Proteomes" id="UP000553632"/>
    </source>
</evidence>